<evidence type="ECO:0000313" key="1">
    <source>
        <dbReference type="EMBL" id="KKO05863.1"/>
    </source>
</evidence>
<organism evidence="1">
    <name type="scientific">marine sediment metagenome</name>
    <dbReference type="NCBI Taxonomy" id="412755"/>
    <lineage>
        <taxon>unclassified sequences</taxon>
        <taxon>metagenomes</taxon>
        <taxon>ecological metagenomes</taxon>
    </lineage>
</organism>
<accession>A0A0F9W0V4</accession>
<dbReference type="PROSITE" id="PS51257">
    <property type="entry name" value="PROKAR_LIPOPROTEIN"/>
    <property type="match status" value="1"/>
</dbReference>
<protein>
    <submittedName>
        <fullName evidence="1">Uncharacterized protein</fullName>
    </submittedName>
</protein>
<dbReference type="AlphaFoldDB" id="A0A0F9W0V4"/>
<proteinExistence type="predicted"/>
<name>A0A0F9W0V4_9ZZZZ</name>
<comment type="caution">
    <text evidence="1">The sequence shown here is derived from an EMBL/GenBank/DDBJ whole genome shotgun (WGS) entry which is preliminary data.</text>
</comment>
<gene>
    <name evidence="1" type="ORF">LCGC14_0068750</name>
</gene>
<reference evidence="1" key="1">
    <citation type="journal article" date="2015" name="Nature">
        <title>Complex archaea that bridge the gap between prokaryotes and eukaryotes.</title>
        <authorList>
            <person name="Spang A."/>
            <person name="Saw J.H."/>
            <person name="Jorgensen S.L."/>
            <person name="Zaremba-Niedzwiedzka K."/>
            <person name="Martijn J."/>
            <person name="Lind A.E."/>
            <person name="van Eijk R."/>
            <person name="Schleper C."/>
            <person name="Guy L."/>
            <person name="Ettema T.J."/>
        </authorList>
    </citation>
    <scope>NUCLEOTIDE SEQUENCE</scope>
</reference>
<sequence>MKNILYTLTAAILLTLTSCKETKKVEETSKMEHVMSIHDEVMPKMGTLGKLVGQLKPMADSLGVESVEAKAMKDLQEANKSMMDWMQGFGDRFDAEEIMDGKELSDKKKEWLKEEEEKVNQVKENINSSIKNAEEILSKQ</sequence>
<dbReference type="EMBL" id="LAZR01000017">
    <property type="protein sequence ID" value="KKO05863.1"/>
    <property type="molecule type" value="Genomic_DNA"/>
</dbReference>